<dbReference type="Pfam" id="PF00005">
    <property type="entry name" value="ABC_tran"/>
    <property type="match status" value="1"/>
</dbReference>
<gene>
    <name evidence="5" type="ORF">MNBD_ALPHA09-504</name>
</gene>
<feature type="domain" description="ABC transporter" evidence="4">
    <location>
        <begin position="4"/>
        <end position="238"/>
    </location>
</feature>
<dbReference type="GO" id="GO:0005524">
    <property type="term" value="F:ATP binding"/>
    <property type="evidence" value="ECO:0007669"/>
    <property type="project" value="UniProtKB-KW"/>
</dbReference>
<dbReference type="InterPro" id="IPR003439">
    <property type="entry name" value="ABC_transporter-like_ATP-bd"/>
</dbReference>
<evidence type="ECO:0000259" key="4">
    <source>
        <dbReference type="PROSITE" id="PS50893"/>
    </source>
</evidence>
<organism evidence="5">
    <name type="scientific">hydrothermal vent metagenome</name>
    <dbReference type="NCBI Taxonomy" id="652676"/>
    <lineage>
        <taxon>unclassified sequences</taxon>
        <taxon>metagenomes</taxon>
        <taxon>ecological metagenomes</taxon>
    </lineage>
</organism>
<dbReference type="GO" id="GO:0005886">
    <property type="term" value="C:plasma membrane"/>
    <property type="evidence" value="ECO:0007669"/>
    <property type="project" value="UniProtKB-ARBA"/>
</dbReference>
<protein>
    <submittedName>
        <fullName evidence="5">ABC transporter, ATP-binding protein</fullName>
    </submittedName>
</protein>
<dbReference type="SMART" id="SM00382">
    <property type="entry name" value="AAA"/>
    <property type="match status" value="1"/>
</dbReference>
<dbReference type="InterPro" id="IPR003593">
    <property type="entry name" value="AAA+_ATPase"/>
</dbReference>
<dbReference type="GO" id="GO:0016887">
    <property type="term" value="F:ATP hydrolysis activity"/>
    <property type="evidence" value="ECO:0007669"/>
    <property type="project" value="InterPro"/>
</dbReference>
<dbReference type="InterPro" id="IPR017871">
    <property type="entry name" value="ABC_transporter-like_CS"/>
</dbReference>
<dbReference type="PROSITE" id="PS00211">
    <property type="entry name" value="ABC_TRANSPORTER_1"/>
    <property type="match status" value="1"/>
</dbReference>
<dbReference type="SUPFAM" id="SSF52540">
    <property type="entry name" value="P-loop containing nucleoside triphosphate hydrolases"/>
    <property type="match status" value="1"/>
</dbReference>
<keyword evidence="2" id="KW-0547">Nucleotide-binding</keyword>
<evidence type="ECO:0000256" key="1">
    <source>
        <dbReference type="ARBA" id="ARBA00022448"/>
    </source>
</evidence>
<keyword evidence="3 5" id="KW-0067">ATP-binding</keyword>
<keyword evidence="1" id="KW-0813">Transport</keyword>
<dbReference type="EMBL" id="UOEM01000105">
    <property type="protein sequence ID" value="VAW17520.1"/>
    <property type="molecule type" value="Genomic_DNA"/>
</dbReference>
<evidence type="ECO:0000256" key="3">
    <source>
        <dbReference type="ARBA" id="ARBA00022840"/>
    </source>
</evidence>
<dbReference type="GO" id="GO:1902495">
    <property type="term" value="C:transmembrane transporter complex"/>
    <property type="evidence" value="ECO:0007669"/>
    <property type="project" value="UniProtKB-ARBA"/>
</dbReference>
<dbReference type="PROSITE" id="PS50893">
    <property type="entry name" value="ABC_TRANSPORTER_2"/>
    <property type="match status" value="1"/>
</dbReference>
<name>A0A3B0TLJ1_9ZZZZ</name>
<dbReference type="PANTHER" id="PTHR42781">
    <property type="entry name" value="SPERMIDINE/PUTRESCINE IMPORT ATP-BINDING PROTEIN POTA"/>
    <property type="match status" value="1"/>
</dbReference>
<accession>A0A3B0TLJ1</accession>
<dbReference type="GO" id="GO:0022857">
    <property type="term" value="F:transmembrane transporter activity"/>
    <property type="evidence" value="ECO:0007669"/>
    <property type="project" value="UniProtKB-ARBA"/>
</dbReference>
<dbReference type="InterPro" id="IPR050093">
    <property type="entry name" value="ABC_SmlMolc_Importer"/>
</dbReference>
<proteinExistence type="predicted"/>
<dbReference type="FunFam" id="3.40.50.300:FF:000042">
    <property type="entry name" value="Maltose/maltodextrin ABC transporter, ATP-binding protein"/>
    <property type="match status" value="1"/>
</dbReference>
<dbReference type="AlphaFoldDB" id="A0A3B0TLJ1"/>
<evidence type="ECO:0000256" key="2">
    <source>
        <dbReference type="ARBA" id="ARBA00022741"/>
    </source>
</evidence>
<evidence type="ECO:0000313" key="5">
    <source>
        <dbReference type="EMBL" id="VAW17520.1"/>
    </source>
</evidence>
<dbReference type="Gene3D" id="3.40.50.300">
    <property type="entry name" value="P-loop containing nucleotide triphosphate hydrolases"/>
    <property type="match status" value="1"/>
</dbReference>
<reference evidence="5" key="1">
    <citation type="submission" date="2018-06" db="EMBL/GenBank/DDBJ databases">
        <authorList>
            <person name="Zhirakovskaya E."/>
        </authorList>
    </citation>
    <scope>NUCLEOTIDE SEQUENCE</scope>
</reference>
<dbReference type="PANTHER" id="PTHR42781:SF4">
    <property type="entry name" value="SPERMIDINE_PUTRESCINE IMPORT ATP-BINDING PROTEIN POTA"/>
    <property type="match status" value="1"/>
</dbReference>
<sequence length="360" mass="38905">MARLTVERATKRFGDFAALDTTSLEAEDGEFLAVLGPSGCGKSTLLRLVAGFETLTEGQITIGERVVSAGGVHIPPEHRKVGIVFQNYALWPHMTVAENVGYSLRVNKVAGPERRRRVHEALELVDLIGFEDRKPGLLSGGQRQRVALARCLVAAPSLVLLDEPLANLDVHLRASMEREFSDFHRQTGTTMIYITHDQAEAMALADRIAVMDEGKIVQIATPSALYREPATQMVARFIGQGMVLPAKVLKILGDGRCQLEFLGQKITLRCGADSKPGPANICLKSNALSIDGKARAAIAGTITYLIYRGGYRRAEIALDGASELNVSVDIPEGVAVHTGQAVKISIDDGWVVPPEGMSDR</sequence>
<dbReference type="InterPro" id="IPR027417">
    <property type="entry name" value="P-loop_NTPase"/>
</dbReference>